<dbReference type="Pfam" id="PF13424">
    <property type="entry name" value="TPR_12"/>
    <property type="match status" value="1"/>
</dbReference>
<dbReference type="PANTHER" id="PTHR46082">
    <property type="entry name" value="ATP/GTP-BINDING PROTEIN-RELATED"/>
    <property type="match status" value="1"/>
</dbReference>
<dbReference type="EMBL" id="NGFP01000013">
    <property type="protein sequence ID" value="OUC98957.1"/>
    <property type="molecule type" value="Genomic_DNA"/>
</dbReference>
<dbReference type="AlphaFoldDB" id="A0A243RUT0"/>
<keyword evidence="1" id="KW-0472">Membrane</keyword>
<evidence type="ECO:0000313" key="2">
    <source>
        <dbReference type="EMBL" id="OUC98957.1"/>
    </source>
</evidence>
<evidence type="ECO:0000256" key="1">
    <source>
        <dbReference type="SAM" id="Phobius"/>
    </source>
</evidence>
<dbReference type="InterPro" id="IPR053137">
    <property type="entry name" value="NLR-like"/>
</dbReference>
<dbReference type="Proteomes" id="UP000194761">
    <property type="component" value="Unassembled WGS sequence"/>
</dbReference>
<dbReference type="SUPFAM" id="SSF48452">
    <property type="entry name" value="TPR-like"/>
    <property type="match status" value="1"/>
</dbReference>
<keyword evidence="3" id="KW-1185">Reference proteome</keyword>
<dbReference type="InterPro" id="IPR011990">
    <property type="entry name" value="TPR-like_helical_dom_sf"/>
</dbReference>
<keyword evidence="1" id="KW-0812">Transmembrane</keyword>
<sequence length="539" mass="58349">MGRGRIAAVIGGLVLVAAAPAVLAAFKVTDPWVLGAVALVAALALVAAGFWQERLKRLGQRRDEQRFKVADGLLTFRSGRVPKVRQVRDPLPLGVHPSAPAQATGAEPGRVAGNRVPVYVPRDVDGELREQLAAGGFVLLVGDSTAGKTRAGFEALRAQLPDHQVFVPGDKNAGKDVMAALIERIGRARKAVLWLDDLEHFLRSGTLTSVQLARILGGRGHKVILATLRSAEEDQLTHLPPDSDATQRGLGDQAAHVLEQAHRIRLKRIFSPAELERAHVRAADERIADALDYAGEYGIAEYLAAGPHLQDAYDNAWAVGRNPRGAALVAAAVDCRRAGHLSPLPKALLEELHQGYLDEHGGQRLRPEPLEQAWQWATRQRRSTAALLQSVDENGARTEVFDYLVDRHQQRLGPTAHVPDRVIPVILRHAVTTDTEAVALQMQAQGRYGLAAAAFQQAVQARRDSDGEEHPSTLTSRGNLAGVLKDLGRLVEAEAEHRAVLGICRRVLGEKHPSTLISRNNLACVLRDLGQLGEAQALE</sequence>
<organism evidence="2 3">
    <name type="scientific">Streptosporangium minutum</name>
    <dbReference type="NCBI Taxonomy" id="569862"/>
    <lineage>
        <taxon>Bacteria</taxon>
        <taxon>Bacillati</taxon>
        <taxon>Actinomycetota</taxon>
        <taxon>Actinomycetes</taxon>
        <taxon>Streptosporangiales</taxon>
        <taxon>Streptosporangiaceae</taxon>
        <taxon>Streptosporangium</taxon>
    </lineage>
</organism>
<evidence type="ECO:0008006" key="4">
    <source>
        <dbReference type="Google" id="ProtNLM"/>
    </source>
</evidence>
<accession>A0A243RUT0</accession>
<keyword evidence="1" id="KW-1133">Transmembrane helix</keyword>
<feature type="transmembrane region" description="Helical" evidence="1">
    <location>
        <begin position="34"/>
        <end position="51"/>
    </location>
</feature>
<gene>
    <name evidence="2" type="ORF">CA984_04770</name>
</gene>
<reference evidence="2 3" key="1">
    <citation type="submission" date="2017-05" db="EMBL/GenBank/DDBJ databases">
        <title>Biotechnological potential of actinobacteria isolated from South African environments.</title>
        <authorList>
            <person name="Le Roes-Hill M."/>
            <person name="Prins A."/>
            <person name="Durrell K.A."/>
        </authorList>
    </citation>
    <scope>NUCLEOTIDE SEQUENCE [LARGE SCALE GENOMIC DNA]</scope>
    <source>
        <strain evidence="2">M26</strain>
    </source>
</reference>
<name>A0A243RUT0_9ACTN</name>
<comment type="caution">
    <text evidence="2">The sequence shown here is derived from an EMBL/GenBank/DDBJ whole genome shotgun (WGS) entry which is preliminary data.</text>
</comment>
<dbReference type="PANTHER" id="PTHR46082:SF6">
    <property type="entry name" value="AAA+ ATPASE DOMAIN-CONTAINING PROTEIN-RELATED"/>
    <property type="match status" value="1"/>
</dbReference>
<dbReference type="Gene3D" id="1.25.40.10">
    <property type="entry name" value="Tetratricopeptide repeat domain"/>
    <property type="match status" value="1"/>
</dbReference>
<proteinExistence type="predicted"/>
<protein>
    <recommendedName>
        <fullName evidence="4">Tetratricopeptide repeat protein</fullName>
    </recommendedName>
</protein>
<evidence type="ECO:0000313" key="3">
    <source>
        <dbReference type="Proteomes" id="UP000194761"/>
    </source>
</evidence>